<comment type="similarity">
    <text evidence="3 12">Belongs to the NadC/ModD family.</text>
</comment>
<comment type="subunit">
    <text evidence="4">Hexamer formed by 3 homodimers.</text>
</comment>
<dbReference type="GO" id="GO:0005737">
    <property type="term" value="C:cytoplasm"/>
    <property type="evidence" value="ECO:0007669"/>
    <property type="project" value="TreeGrafter"/>
</dbReference>
<proteinExistence type="inferred from homology"/>
<dbReference type="InterPro" id="IPR027277">
    <property type="entry name" value="NadC/ModD"/>
</dbReference>
<dbReference type="Gene3D" id="3.90.1170.20">
    <property type="entry name" value="Quinolinate phosphoribosyl transferase, N-terminal domain"/>
    <property type="match status" value="1"/>
</dbReference>
<accession>A0A2W5N1X6</accession>
<feature type="binding site" evidence="13">
    <location>
        <begin position="132"/>
        <end position="134"/>
    </location>
    <ligand>
        <name>substrate</name>
    </ligand>
</feature>
<dbReference type="AlphaFoldDB" id="A0A2W5N1X6"/>
<dbReference type="CDD" id="cd01572">
    <property type="entry name" value="QPRTase"/>
    <property type="match status" value="1"/>
</dbReference>
<comment type="pathway">
    <text evidence="2">Cofactor biosynthesis; NAD(+) biosynthesis; nicotinate D-ribonucleotide from quinolinate: step 1/1.</text>
</comment>
<comment type="caution">
    <text evidence="16">The sequence shown here is derived from an EMBL/GenBank/DDBJ whole genome shotgun (WGS) entry which is preliminary data.</text>
</comment>
<dbReference type="Proteomes" id="UP000249417">
    <property type="component" value="Unassembled WGS sequence"/>
</dbReference>
<evidence type="ECO:0000256" key="3">
    <source>
        <dbReference type="ARBA" id="ARBA00009400"/>
    </source>
</evidence>
<dbReference type="Pfam" id="PF01729">
    <property type="entry name" value="QRPTase_C"/>
    <property type="match status" value="1"/>
</dbReference>
<reference evidence="16 17" key="1">
    <citation type="submission" date="2017-08" db="EMBL/GenBank/DDBJ databases">
        <title>Infants hospitalized years apart are colonized by the same room-sourced microbial strains.</title>
        <authorList>
            <person name="Brooks B."/>
            <person name="Olm M.R."/>
            <person name="Firek B.A."/>
            <person name="Baker R."/>
            <person name="Thomas B.C."/>
            <person name="Morowitz M.J."/>
            <person name="Banfield J.F."/>
        </authorList>
    </citation>
    <scope>NUCLEOTIDE SEQUENCE [LARGE SCALE GENOMIC DNA]</scope>
    <source>
        <strain evidence="16">S2_005_002_R2_29</strain>
    </source>
</reference>
<sequence>MISALHIEDIVRAALKEDLGHGHDITTECTVPLDKEARAVVNARKGGRLAGIIAGLAAFTITDPDCEIELLKSDGEDVKAGEDIAIITGSARAILTAERTALNFMQRLSGIATLTKHYVDAVQDTGAKIADTRKTTPLLRALEKQAVRLGGGMNHRFGLDDAILIKDNHIALAGGIYPALQMAKSNAGHMVKIEIEVDNLDQLEEVLQHGGGADIIMLDNFSLKDMEAAVKRIDGAAIIEASGGVTLESVKAIAETGVHIISVGALTHSAPALDLGLDIEPIEE</sequence>
<dbReference type="InterPro" id="IPR013785">
    <property type="entry name" value="Aldolase_TIM"/>
</dbReference>
<dbReference type="SUPFAM" id="SSF54675">
    <property type="entry name" value="Nicotinate/Quinolinate PRTase N-terminal domain-like"/>
    <property type="match status" value="1"/>
</dbReference>
<keyword evidence="6" id="KW-0662">Pyridine nucleotide biosynthesis</keyword>
<dbReference type="GO" id="GO:0009435">
    <property type="term" value="P:NAD+ biosynthetic process"/>
    <property type="evidence" value="ECO:0007669"/>
    <property type="project" value="UniProtKB-UniPathway"/>
</dbReference>
<feature type="binding site" evidence="13">
    <location>
        <begin position="263"/>
        <end position="265"/>
    </location>
    <ligand>
        <name>substrate</name>
    </ligand>
</feature>
<evidence type="ECO:0000256" key="6">
    <source>
        <dbReference type="ARBA" id="ARBA00022642"/>
    </source>
</evidence>
<dbReference type="GO" id="GO:0004514">
    <property type="term" value="F:nicotinate-nucleotide diphosphorylase (carboxylating) activity"/>
    <property type="evidence" value="ECO:0007669"/>
    <property type="project" value="UniProtKB-EC"/>
</dbReference>
<keyword evidence="8 12" id="KW-0808">Transferase</keyword>
<dbReference type="InterPro" id="IPR004393">
    <property type="entry name" value="NadC"/>
</dbReference>
<evidence type="ECO:0000259" key="14">
    <source>
        <dbReference type="Pfam" id="PF01729"/>
    </source>
</evidence>
<evidence type="ECO:0000256" key="4">
    <source>
        <dbReference type="ARBA" id="ARBA00011218"/>
    </source>
</evidence>
<dbReference type="PIRSF" id="PIRSF006250">
    <property type="entry name" value="NadC_ModD"/>
    <property type="match status" value="1"/>
</dbReference>
<comment type="catalytic activity">
    <reaction evidence="10">
        <text>nicotinate beta-D-ribonucleotide + CO2 + diphosphate = quinolinate + 5-phospho-alpha-D-ribose 1-diphosphate + 2 H(+)</text>
        <dbReference type="Rhea" id="RHEA:12733"/>
        <dbReference type="ChEBI" id="CHEBI:15378"/>
        <dbReference type="ChEBI" id="CHEBI:16526"/>
        <dbReference type="ChEBI" id="CHEBI:29959"/>
        <dbReference type="ChEBI" id="CHEBI:33019"/>
        <dbReference type="ChEBI" id="CHEBI:57502"/>
        <dbReference type="ChEBI" id="CHEBI:58017"/>
        <dbReference type="EC" id="2.4.2.19"/>
    </reaction>
</comment>
<evidence type="ECO:0000256" key="12">
    <source>
        <dbReference type="PIRNR" id="PIRNR006250"/>
    </source>
</evidence>
<dbReference type="GO" id="GO:0034213">
    <property type="term" value="P:quinolinate catabolic process"/>
    <property type="evidence" value="ECO:0007669"/>
    <property type="project" value="TreeGrafter"/>
</dbReference>
<feature type="domain" description="Quinolinate phosphoribosyl transferase N-terminal" evidence="15">
    <location>
        <begin position="24"/>
        <end position="109"/>
    </location>
</feature>
<evidence type="ECO:0000256" key="1">
    <source>
        <dbReference type="ARBA" id="ARBA00003237"/>
    </source>
</evidence>
<evidence type="ECO:0000256" key="10">
    <source>
        <dbReference type="ARBA" id="ARBA00047445"/>
    </source>
</evidence>
<dbReference type="FunFam" id="3.20.20.70:FF:000030">
    <property type="entry name" value="Nicotinate-nucleotide pyrophosphorylase, carboxylating"/>
    <property type="match status" value="1"/>
</dbReference>
<evidence type="ECO:0000256" key="7">
    <source>
        <dbReference type="ARBA" id="ARBA00022676"/>
    </source>
</evidence>
<dbReference type="FunFam" id="3.90.1170.20:FF:000001">
    <property type="entry name" value="Nicotinate-nucleotide diphosphorylase (Carboxylating)"/>
    <property type="match status" value="1"/>
</dbReference>
<dbReference type="SUPFAM" id="SSF51690">
    <property type="entry name" value="Nicotinate/Quinolinate PRTase C-terminal domain-like"/>
    <property type="match status" value="1"/>
</dbReference>
<evidence type="ECO:0000256" key="13">
    <source>
        <dbReference type="PIRSR" id="PIRSR006250-1"/>
    </source>
</evidence>
<comment type="function">
    <text evidence="1">Involved in the catabolism of quinolinic acid (QA).</text>
</comment>
<dbReference type="InterPro" id="IPR036068">
    <property type="entry name" value="Nicotinate_pribotase-like_C"/>
</dbReference>
<dbReference type="UniPathway" id="UPA00253">
    <property type="reaction ID" value="UER00331"/>
</dbReference>
<feature type="binding site" evidence="13">
    <location>
        <begin position="242"/>
        <end position="244"/>
    </location>
    <ligand>
        <name>substrate</name>
    </ligand>
</feature>
<evidence type="ECO:0000259" key="15">
    <source>
        <dbReference type="Pfam" id="PF02749"/>
    </source>
</evidence>
<dbReference type="Pfam" id="PF02749">
    <property type="entry name" value="QRPTase_N"/>
    <property type="match status" value="1"/>
</dbReference>
<dbReference type="EMBL" id="QFQB01000012">
    <property type="protein sequence ID" value="PZQ47462.1"/>
    <property type="molecule type" value="Genomic_DNA"/>
</dbReference>
<protein>
    <recommendedName>
        <fullName evidence="11">Probable nicotinate-nucleotide pyrophosphorylase [carboxylating]</fullName>
        <ecNumber evidence="5">2.4.2.19</ecNumber>
    </recommendedName>
    <alternativeName>
        <fullName evidence="9">Quinolinate phosphoribosyltransferase [decarboxylating]</fullName>
    </alternativeName>
</protein>
<feature type="binding site" evidence="13">
    <location>
        <position position="99"/>
    </location>
    <ligand>
        <name>substrate</name>
    </ligand>
</feature>
<evidence type="ECO:0000313" key="16">
    <source>
        <dbReference type="EMBL" id="PZQ47462.1"/>
    </source>
</evidence>
<keyword evidence="7 12" id="KW-0328">Glycosyltransferase</keyword>
<evidence type="ECO:0000256" key="11">
    <source>
        <dbReference type="ARBA" id="ARBA00069173"/>
    </source>
</evidence>
<dbReference type="NCBIfam" id="TIGR00078">
    <property type="entry name" value="nadC"/>
    <property type="match status" value="1"/>
</dbReference>
<gene>
    <name evidence="16" type="primary">nadC</name>
    <name evidence="16" type="ORF">DI551_03230</name>
</gene>
<evidence type="ECO:0000256" key="2">
    <source>
        <dbReference type="ARBA" id="ARBA00004893"/>
    </source>
</evidence>
<dbReference type="PANTHER" id="PTHR32179:SF3">
    <property type="entry name" value="NICOTINATE-NUCLEOTIDE PYROPHOSPHORYLASE [CARBOXYLATING]"/>
    <property type="match status" value="1"/>
</dbReference>
<dbReference type="InterPro" id="IPR022412">
    <property type="entry name" value="Quinolinate_PRibosylTrfase_N"/>
</dbReference>
<dbReference type="InterPro" id="IPR002638">
    <property type="entry name" value="Quinolinate_PRibosylTrfase_C"/>
</dbReference>
<feature type="binding site" evidence="13">
    <location>
        <position position="156"/>
    </location>
    <ligand>
        <name>substrate</name>
    </ligand>
</feature>
<evidence type="ECO:0000256" key="9">
    <source>
        <dbReference type="ARBA" id="ARBA00033102"/>
    </source>
</evidence>
<feature type="binding site" evidence="13">
    <location>
        <position position="219"/>
    </location>
    <ligand>
        <name>substrate</name>
    </ligand>
</feature>
<feature type="domain" description="Quinolinate phosphoribosyl transferase C-terminal" evidence="14">
    <location>
        <begin position="111"/>
        <end position="278"/>
    </location>
</feature>
<organism evidence="16 17">
    <name type="scientific">Micavibrio aeruginosavorus</name>
    <dbReference type="NCBI Taxonomy" id="349221"/>
    <lineage>
        <taxon>Bacteria</taxon>
        <taxon>Pseudomonadati</taxon>
        <taxon>Bdellovibrionota</taxon>
        <taxon>Bdellovibrionia</taxon>
        <taxon>Bdellovibrionales</taxon>
        <taxon>Pseudobdellovibrionaceae</taxon>
        <taxon>Micavibrio</taxon>
    </lineage>
</organism>
<dbReference type="PANTHER" id="PTHR32179">
    <property type="entry name" value="NICOTINATE-NUCLEOTIDE PYROPHOSPHORYLASE [CARBOXYLATING]"/>
    <property type="match status" value="1"/>
</dbReference>
<dbReference type="InterPro" id="IPR037128">
    <property type="entry name" value="Quinolinate_PRibosylTase_N_sf"/>
</dbReference>
<name>A0A2W5N1X6_9BACT</name>
<feature type="binding site" evidence="13">
    <location>
        <position position="196"/>
    </location>
    <ligand>
        <name>substrate</name>
    </ligand>
</feature>
<dbReference type="EC" id="2.4.2.19" evidence="5"/>
<evidence type="ECO:0000256" key="8">
    <source>
        <dbReference type="ARBA" id="ARBA00022679"/>
    </source>
</evidence>
<dbReference type="Gene3D" id="3.20.20.70">
    <property type="entry name" value="Aldolase class I"/>
    <property type="match status" value="1"/>
</dbReference>
<evidence type="ECO:0000256" key="5">
    <source>
        <dbReference type="ARBA" id="ARBA00011944"/>
    </source>
</evidence>
<evidence type="ECO:0000313" key="17">
    <source>
        <dbReference type="Proteomes" id="UP000249417"/>
    </source>
</evidence>
<feature type="binding site" evidence="13">
    <location>
        <position position="166"/>
    </location>
    <ligand>
        <name>substrate</name>
    </ligand>
</feature>